<comment type="caution">
    <text evidence="7">The sequence shown here is derived from an EMBL/GenBank/DDBJ whole genome shotgun (WGS) entry which is preliminary data.</text>
</comment>
<dbReference type="PANTHER" id="PTHR37422:SF13">
    <property type="entry name" value="LIPOPOLYSACCHARIDE BIOSYNTHESIS PROTEIN PA4999-RELATED"/>
    <property type="match status" value="1"/>
</dbReference>
<dbReference type="InterPro" id="IPR007016">
    <property type="entry name" value="O-antigen_ligase-rel_domated"/>
</dbReference>
<feature type="transmembrane region" description="Helical" evidence="5">
    <location>
        <begin position="20"/>
        <end position="49"/>
    </location>
</feature>
<keyword evidence="2 5" id="KW-0812">Transmembrane</keyword>
<protein>
    <submittedName>
        <fullName evidence="7">O-antigen ligase family protein</fullName>
    </submittedName>
</protein>
<dbReference type="GO" id="GO:0016874">
    <property type="term" value="F:ligase activity"/>
    <property type="evidence" value="ECO:0007669"/>
    <property type="project" value="UniProtKB-KW"/>
</dbReference>
<feature type="transmembrane region" description="Helical" evidence="5">
    <location>
        <begin position="166"/>
        <end position="189"/>
    </location>
</feature>
<feature type="transmembrane region" description="Helical" evidence="5">
    <location>
        <begin position="394"/>
        <end position="411"/>
    </location>
</feature>
<keyword evidence="7" id="KW-0436">Ligase</keyword>
<gene>
    <name evidence="7" type="ORF">H7B67_13490</name>
</gene>
<proteinExistence type="predicted"/>
<evidence type="ECO:0000313" key="8">
    <source>
        <dbReference type="Proteomes" id="UP000535838"/>
    </source>
</evidence>
<feature type="transmembrane region" description="Helical" evidence="5">
    <location>
        <begin position="56"/>
        <end position="73"/>
    </location>
</feature>
<keyword evidence="8" id="KW-1185">Reference proteome</keyword>
<feature type="domain" description="O-antigen ligase-related" evidence="6">
    <location>
        <begin position="238"/>
        <end position="377"/>
    </location>
</feature>
<feature type="transmembrane region" description="Helical" evidence="5">
    <location>
        <begin position="137"/>
        <end position="154"/>
    </location>
</feature>
<dbReference type="PANTHER" id="PTHR37422">
    <property type="entry name" value="TEICHURONIC ACID BIOSYNTHESIS PROTEIN TUAE"/>
    <property type="match status" value="1"/>
</dbReference>
<evidence type="ECO:0000256" key="1">
    <source>
        <dbReference type="ARBA" id="ARBA00004141"/>
    </source>
</evidence>
<feature type="transmembrane region" description="Helical" evidence="5">
    <location>
        <begin position="85"/>
        <end position="103"/>
    </location>
</feature>
<keyword evidence="3 5" id="KW-1133">Transmembrane helix</keyword>
<evidence type="ECO:0000256" key="2">
    <source>
        <dbReference type="ARBA" id="ARBA00022692"/>
    </source>
</evidence>
<dbReference type="Proteomes" id="UP000535838">
    <property type="component" value="Unassembled WGS sequence"/>
</dbReference>
<feature type="transmembrane region" description="Helical" evidence="5">
    <location>
        <begin position="241"/>
        <end position="265"/>
    </location>
</feature>
<feature type="transmembrane region" description="Helical" evidence="5">
    <location>
        <begin position="204"/>
        <end position="221"/>
    </location>
</feature>
<dbReference type="InterPro" id="IPR051533">
    <property type="entry name" value="WaaL-like"/>
</dbReference>
<dbReference type="RefSeq" id="WP_185120372.1">
    <property type="nucleotide sequence ID" value="NZ_JACJVQ010000011.1"/>
</dbReference>
<comment type="subcellular location">
    <subcellularLocation>
        <location evidence="1">Membrane</location>
        <topology evidence="1">Multi-pass membrane protein</topology>
    </subcellularLocation>
</comment>
<feature type="transmembrane region" description="Helical" evidence="5">
    <location>
        <begin position="277"/>
        <end position="297"/>
    </location>
</feature>
<evidence type="ECO:0000256" key="3">
    <source>
        <dbReference type="ARBA" id="ARBA00022989"/>
    </source>
</evidence>
<reference evidence="7 8" key="1">
    <citation type="submission" date="2020-08" db="EMBL/GenBank/DDBJ databases">
        <title>Cohnella phylogeny.</title>
        <authorList>
            <person name="Dunlap C."/>
        </authorList>
    </citation>
    <scope>NUCLEOTIDE SEQUENCE [LARGE SCALE GENOMIC DNA]</scope>
    <source>
        <strain evidence="7 8">DSM 25241</strain>
    </source>
</reference>
<evidence type="ECO:0000313" key="7">
    <source>
        <dbReference type="EMBL" id="MBB6635128.1"/>
    </source>
</evidence>
<sequence>MNKLALGGYGAAKVPPSLLVLVAAGLGISVAYQPLFTALAVVGIAVVLLTVQSPHWGGYLLLAASAVSVQYLFDVHVLGMDLLSLQKFFILLLCLPAALKYGVYGKKAAPVVALAVMLAFTYLLADRPPSLGAFEPIKAFIGLSSPFVMMLIRWPKPVAAKLVDLICFLPLISVFVGFALDTVGFYSLFLTEFTGAVRLEGANIPPHLAFLAFMAFMVSIIEAKRRPDRLVFHYSMMSINFLILLLTGTRGALISCLLMVFLFLYDLVKQYLKGKTALLIPLIGFVAVLGTSVWLQLDNLKKRSFERTTGAGIDLSGRLEAWTYFLKGAEGSPWFGKGLGAVLVANDGSIFEGFTVPHNEYIRFYYDGGLIGAIILFAALFFLFSVVIRETAKGLRIYIAVLIIGFLIYSLSDNTLSTLQFILPFCIYLNATGALSNSDKEKFA</sequence>
<dbReference type="EMBL" id="JACJVQ010000011">
    <property type="protein sequence ID" value="MBB6635128.1"/>
    <property type="molecule type" value="Genomic_DNA"/>
</dbReference>
<evidence type="ECO:0000256" key="4">
    <source>
        <dbReference type="ARBA" id="ARBA00023136"/>
    </source>
</evidence>
<evidence type="ECO:0000256" key="5">
    <source>
        <dbReference type="SAM" id="Phobius"/>
    </source>
</evidence>
<name>A0A841SY79_9BACL</name>
<feature type="transmembrane region" description="Helical" evidence="5">
    <location>
        <begin position="108"/>
        <end position="125"/>
    </location>
</feature>
<accession>A0A841SY79</accession>
<organism evidence="7 8">
    <name type="scientific">Cohnella thailandensis</name>
    <dbReference type="NCBI Taxonomy" id="557557"/>
    <lineage>
        <taxon>Bacteria</taxon>
        <taxon>Bacillati</taxon>
        <taxon>Bacillota</taxon>
        <taxon>Bacilli</taxon>
        <taxon>Bacillales</taxon>
        <taxon>Paenibacillaceae</taxon>
        <taxon>Cohnella</taxon>
    </lineage>
</organism>
<dbReference type="AlphaFoldDB" id="A0A841SY79"/>
<dbReference type="GO" id="GO:0016020">
    <property type="term" value="C:membrane"/>
    <property type="evidence" value="ECO:0007669"/>
    <property type="project" value="UniProtKB-SubCell"/>
</dbReference>
<evidence type="ECO:0000259" key="6">
    <source>
        <dbReference type="Pfam" id="PF04932"/>
    </source>
</evidence>
<keyword evidence="4 5" id="KW-0472">Membrane</keyword>
<feature type="transmembrane region" description="Helical" evidence="5">
    <location>
        <begin position="364"/>
        <end position="388"/>
    </location>
</feature>
<dbReference type="Pfam" id="PF04932">
    <property type="entry name" value="Wzy_C"/>
    <property type="match status" value="1"/>
</dbReference>